<dbReference type="AlphaFoldDB" id="A0A4S8JBS9"/>
<keyword evidence="2" id="KW-1185">Reference proteome</keyword>
<reference evidence="1 2" key="1">
    <citation type="journal article" date="2019" name="Nat. Plants">
        <title>Genome sequencing of Musa balbisiana reveals subgenome evolution and function divergence in polyploid bananas.</title>
        <authorList>
            <person name="Yao X."/>
        </authorList>
    </citation>
    <scope>NUCLEOTIDE SEQUENCE [LARGE SCALE GENOMIC DNA]</scope>
    <source>
        <strain evidence="2">cv. DH-PKW</strain>
        <tissue evidence="1">Leaves</tissue>
    </source>
</reference>
<dbReference type="EMBL" id="PYDT01000006">
    <property type="protein sequence ID" value="THU58252.1"/>
    <property type="molecule type" value="Genomic_DNA"/>
</dbReference>
<organism evidence="1 2">
    <name type="scientific">Musa balbisiana</name>
    <name type="common">Banana</name>
    <dbReference type="NCBI Taxonomy" id="52838"/>
    <lineage>
        <taxon>Eukaryota</taxon>
        <taxon>Viridiplantae</taxon>
        <taxon>Streptophyta</taxon>
        <taxon>Embryophyta</taxon>
        <taxon>Tracheophyta</taxon>
        <taxon>Spermatophyta</taxon>
        <taxon>Magnoliopsida</taxon>
        <taxon>Liliopsida</taxon>
        <taxon>Zingiberales</taxon>
        <taxon>Musaceae</taxon>
        <taxon>Musa</taxon>
    </lineage>
</organism>
<proteinExistence type="predicted"/>
<accession>A0A4S8JBS9</accession>
<sequence>MASDVDFNLLDGLPAQKLALRGEFLDPTLQHVSWRKWGSDIRRSEAADSDRKGCAEVAQDSSA</sequence>
<protein>
    <submittedName>
        <fullName evidence="1">Uncharacterized protein</fullName>
    </submittedName>
</protein>
<comment type="caution">
    <text evidence="1">The sequence shown here is derived from an EMBL/GenBank/DDBJ whole genome shotgun (WGS) entry which is preliminary data.</text>
</comment>
<evidence type="ECO:0000313" key="1">
    <source>
        <dbReference type="EMBL" id="THU58252.1"/>
    </source>
</evidence>
<evidence type="ECO:0000313" key="2">
    <source>
        <dbReference type="Proteomes" id="UP000317650"/>
    </source>
</evidence>
<gene>
    <name evidence="1" type="ORF">C4D60_Mb03t12210</name>
</gene>
<name>A0A4S8JBS9_MUSBA</name>
<dbReference type="Proteomes" id="UP000317650">
    <property type="component" value="Chromosome 3"/>
</dbReference>